<comment type="caution">
    <text evidence="2">The sequence shown here is derived from an EMBL/GenBank/DDBJ whole genome shotgun (WGS) entry which is preliminary data.</text>
</comment>
<evidence type="ECO:0000313" key="2">
    <source>
        <dbReference type="EMBL" id="MBB3729542.1"/>
    </source>
</evidence>
<dbReference type="GeneID" id="95391725"/>
<evidence type="ECO:0008006" key="4">
    <source>
        <dbReference type="Google" id="ProtNLM"/>
    </source>
</evidence>
<proteinExistence type="predicted"/>
<dbReference type="Proteomes" id="UP000579945">
    <property type="component" value="Unassembled WGS sequence"/>
</dbReference>
<dbReference type="AlphaFoldDB" id="A0A7W5VKG4"/>
<keyword evidence="1" id="KW-0732">Signal</keyword>
<name>A0A7W5VKG4_9ACTN</name>
<protein>
    <recommendedName>
        <fullName evidence="4">Secreted protein</fullName>
    </recommendedName>
</protein>
<organism evidence="2 3">
    <name type="scientific">Nonomuraea dietziae</name>
    <dbReference type="NCBI Taxonomy" id="65515"/>
    <lineage>
        <taxon>Bacteria</taxon>
        <taxon>Bacillati</taxon>
        <taxon>Actinomycetota</taxon>
        <taxon>Actinomycetes</taxon>
        <taxon>Streptosporangiales</taxon>
        <taxon>Streptosporangiaceae</taxon>
        <taxon>Nonomuraea</taxon>
    </lineage>
</organism>
<feature type="signal peptide" evidence="1">
    <location>
        <begin position="1"/>
        <end position="27"/>
    </location>
</feature>
<sequence>MFKRRIAALGAVTALLLAGGLVGSANASDEPPVKAGTCVTSDGKTFDFTQAVPAHRIKGSMVAVKVDDAGVEVTKPEGVESVERWSETTDAVAAVPAQPAKPNAEGGGEDVPTVISVAPAPGEPSADGPGGKELAQAVTITCTAK</sequence>
<feature type="chain" id="PRO_5031281406" description="Secreted protein" evidence="1">
    <location>
        <begin position="28"/>
        <end position="145"/>
    </location>
</feature>
<reference evidence="2 3" key="1">
    <citation type="submission" date="2020-08" db="EMBL/GenBank/DDBJ databases">
        <title>Sequencing the genomes of 1000 actinobacteria strains.</title>
        <authorList>
            <person name="Klenk H.-P."/>
        </authorList>
    </citation>
    <scope>NUCLEOTIDE SEQUENCE [LARGE SCALE GENOMIC DNA]</scope>
    <source>
        <strain evidence="2 3">DSM 44320</strain>
    </source>
</reference>
<evidence type="ECO:0000313" key="3">
    <source>
        <dbReference type="Proteomes" id="UP000579945"/>
    </source>
</evidence>
<dbReference type="EMBL" id="JACIBV010000001">
    <property type="protein sequence ID" value="MBB3729542.1"/>
    <property type="molecule type" value="Genomic_DNA"/>
</dbReference>
<accession>A0A7W5VKG4</accession>
<evidence type="ECO:0000256" key="1">
    <source>
        <dbReference type="SAM" id="SignalP"/>
    </source>
</evidence>
<dbReference type="RefSeq" id="WP_183652958.1">
    <property type="nucleotide sequence ID" value="NZ_JACIBV010000001.1"/>
</dbReference>
<keyword evidence="3" id="KW-1185">Reference proteome</keyword>
<gene>
    <name evidence="2" type="ORF">FHR33_005402</name>
</gene>